<dbReference type="Gene3D" id="1.10.472.20">
    <property type="entry name" value="Nitrile hydratase, beta subunit"/>
    <property type="match status" value="1"/>
</dbReference>
<dbReference type="NCBIfam" id="TIGR03889">
    <property type="entry name" value="nitrile_acc"/>
    <property type="match status" value="1"/>
</dbReference>
<dbReference type="Pfam" id="PF21006">
    <property type="entry name" value="NHase_beta_N"/>
    <property type="match status" value="1"/>
</dbReference>
<organism evidence="2 3">
    <name type="scientific">Salinarimonas ramus</name>
    <dbReference type="NCBI Taxonomy" id="690164"/>
    <lineage>
        <taxon>Bacteria</taxon>
        <taxon>Pseudomonadati</taxon>
        <taxon>Pseudomonadota</taxon>
        <taxon>Alphaproteobacteria</taxon>
        <taxon>Hyphomicrobiales</taxon>
        <taxon>Salinarimonadaceae</taxon>
        <taxon>Salinarimonas</taxon>
    </lineage>
</organism>
<feature type="domain" description="Nitrile hydratase beta subunit-like N-terminal" evidence="1">
    <location>
        <begin position="12"/>
        <end position="98"/>
    </location>
</feature>
<dbReference type="SUPFAM" id="SSF50090">
    <property type="entry name" value="Electron transport accessory proteins"/>
    <property type="match status" value="1"/>
</dbReference>
<reference evidence="2 3" key="1">
    <citation type="journal article" date="2014" name="Int. J. Syst. Evol. Microbiol.">
        <title>Complete genome sequence of Corynebacterium casei LMG S-19264T (=DSM 44701T), isolated from a smear-ripened cheese.</title>
        <authorList>
            <consortium name="US DOE Joint Genome Institute (JGI-PGF)"/>
            <person name="Walter F."/>
            <person name="Albersmeier A."/>
            <person name="Kalinowski J."/>
            <person name="Ruckert C."/>
        </authorList>
    </citation>
    <scope>NUCLEOTIDE SEQUENCE [LARGE SCALE GENOMIC DNA]</scope>
    <source>
        <strain evidence="2 3">CGMCC 1.9161</strain>
    </source>
</reference>
<dbReference type="InterPro" id="IPR049054">
    <property type="entry name" value="CN_hydtase_beta-like_N"/>
</dbReference>
<dbReference type="InterPro" id="IPR008990">
    <property type="entry name" value="Elect_transpt_acc-like_dom_sf"/>
</dbReference>
<dbReference type="InterPro" id="IPR023808">
    <property type="entry name" value="Nitrile_Hydratase_acc_put"/>
</dbReference>
<comment type="caution">
    <text evidence="2">The sequence shown here is derived from an EMBL/GenBank/DDBJ whole genome shotgun (WGS) entry which is preliminary data.</text>
</comment>
<dbReference type="Proteomes" id="UP000600449">
    <property type="component" value="Unassembled WGS sequence"/>
</dbReference>
<protein>
    <submittedName>
        <fullName evidence="2">Nitrile hydratase accessory protein</fullName>
    </submittedName>
</protein>
<evidence type="ECO:0000313" key="2">
    <source>
        <dbReference type="EMBL" id="GGK23463.1"/>
    </source>
</evidence>
<sequence>MAPEAGAERPIEERPFEEPWQASAFALAVALNARGAFTWKEWAEALSRALRTVPGADDGAGGYWTAWVAALETLIAEKGLAAPDLLAARAASWERAAAATPHGKAITLDNDPLATPAGQ</sequence>
<keyword evidence="3" id="KW-1185">Reference proteome</keyword>
<gene>
    <name evidence="2" type="ORF">GCM10011322_07740</name>
</gene>
<accession>A0A917Q4Z3</accession>
<evidence type="ECO:0000313" key="3">
    <source>
        <dbReference type="Proteomes" id="UP000600449"/>
    </source>
</evidence>
<dbReference type="RefSeq" id="WP_188909767.1">
    <property type="nucleotide sequence ID" value="NZ_BMMF01000002.1"/>
</dbReference>
<dbReference type="AlphaFoldDB" id="A0A917Q4Z3"/>
<proteinExistence type="predicted"/>
<name>A0A917Q4Z3_9HYPH</name>
<dbReference type="InterPro" id="IPR042262">
    <property type="entry name" value="CN_hydtase_beta_C"/>
</dbReference>
<evidence type="ECO:0000259" key="1">
    <source>
        <dbReference type="Pfam" id="PF21006"/>
    </source>
</evidence>
<dbReference type="EMBL" id="BMMF01000002">
    <property type="protein sequence ID" value="GGK23463.1"/>
    <property type="molecule type" value="Genomic_DNA"/>
</dbReference>